<reference evidence="3" key="1">
    <citation type="submission" date="2015-06" db="EMBL/GenBank/DDBJ databases">
        <authorList>
            <person name="Hoefler B.C."/>
            <person name="Straight P.D."/>
        </authorList>
    </citation>
    <scope>NUCLEOTIDE SEQUENCE</scope>
</reference>
<gene>
    <name evidence="3" type="ORF">c0_g2_i1</name>
</gene>
<evidence type="ECO:0000256" key="2">
    <source>
        <dbReference type="SAM" id="MobiDB-lite"/>
    </source>
</evidence>
<feature type="compositionally biased region" description="Polar residues" evidence="2">
    <location>
        <begin position="596"/>
        <end position="674"/>
    </location>
</feature>
<evidence type="ECO:0000313" key="3">
    <source>
        <dbReference type="EMBL" id="JAI44559.1"/>
    </source>
</evidence>
<feature type="region of interest" description="Disordered" evidence="2">
    <location>
        <begin position="595"/>
        <end position="709"/>
    </location>
</feature>
<sequence>VQIQQILEKIVERVVEVPKVIEVTKNVDKIVEVPKVVELEIIVPQLVRVNQIVEQLVEKIVQIPVIQEVIKEVEVIKEKIVQVHTDNTQIKEVEVIRDKVVQVPQVVEIAQTRNFVETNLQVVERFEEREVPIYSTVEKFLEVPHVLEKIVERIVILPQVVEVLKYVHEINESDSLVAVGVDVSVQEARYKEIYGGLRSQFDILITELRKLKTRQPDLAGVIVIIERYLTEFDRLAAVQRIVRVDHDRIVEKEVTRPIVVPTRDSISIANELSQSLLIEKLVLELKRITKENSSIKLALDEDTALIFFAELYGGQPINIANDLKTSLQEYTNNAIRKLTTLGGNWTNDHALMLNTILQERFTMANLIKNANLEIEKARSISDKRLEGLRKFKMISGTYGEKVKALETALGQFSQQLGGNSQYTSLVNLVGGTLNEFRTLGGNDLSITVYEHEPVVYLGDIYGDNEVSVRLQSLLRESQYTINALRDKLIEVGKANSNIKFEDQSRTIEFLRVELAKTSEELSRLRNNVPTTGTSVTTTNTTASGDVRALQARNQELESQLRSSKLSYENTIRDLKTQIERYESEIRTLNVRLSEKNVGSSSTTFGSPNNQVDNTPRGSSTSYGQFTPSSTTSSQNTGNFASSTYNASGRTPTGATTASGIVGATNLTSSGSYSRPSGTGATTYGAPGTTSYGASSSSYSSSSGVTTSQATGTGAYGSATYGAGLSGSRTGATSGATYTGANNLSGSGSFRASGTSGTIGFTSGTTGLSGSRTGATGATGTSGTYSNTTYGQGLSGSRTNQPR</sequence>
<feature type="non-terminal residue" evidence="3">
    <location>
        <position position="1"/>
    </location>
</feature>
<dbReference type="AlphaFoldDB" id="A0A0K8W0F1"/>
<feature type="compositionally biased region" description="Low complexity" evidence="2">
    <location>
        <begin position="761"/>
        <end position="791"/>
    </location>
</feature>
<proteinExistence type="predicted"/>
<feature type="region of interest" description="Disordered" evidence="2">
    <location>
        <begin position="761"/>
        <end position="802"/>
    </location>
</feature>
<feature type="compositionally biased region" description="Low complexity" evidence="2">
    <location>
        <begin position="675"/>
        <end position="709"/>
    </location>
</feature>
<protein>
    <submittedName>
        <fullName evidence="3">Uncharacterized protein</fullName>
    </submittedName>
</protein>
<evidence type="ECO:0000256" key="1">
    <source>
        <dbReference type="SAM" id="Coils"/>
    </source>
</evidence>
<feature type="coiled-coil region" evidence="1">
    <location>
        <begin position="507"/>
        <end position="591"/>
    </location>
</feature>
<dbReference type="EMBL" id="GDHF01007755">
    <property type="protein sequence ID" value="JAI44559.1"/>
    <property type="molecule type" value="Transcribed_RNA"/>
</dbReference>
<accession>A0A0K8W0F1</accession>
<organism evidence="3">
    <name type="scientific">Bactrocera latifrons</name>
    <name type="common">Malaysian fruit fly</name>
    <name type="synonym">Chaetodacus latifrons</name>
    <dbReference type="NCBI Taxonomy" id="174628"/>
    <lineage>
        <taxon>Eukaryota</taxon>
        <taxon>Metazoa</taxon>
        <taxon>Ecdysozoa</taxon>
        <taxon>Arthropoda</taxon>
        <taxon>Hexapoda</taxon>
        <taxon>Insecta</taxon>
        <taxon>Pterygota</taxon>
        <taxon>Neoptera</taxon>
        <taxon>Endopterygota</taxon>
        <taxon>Diptera</taxon>
        <taxon>Brachycera</taxon>
        <taxon>Muscomorpha</taxon>
        <taxon>Tephritoidea</taxon>
        <taxon>Tephritidae</taxon>
        <taxon>Bactrocera</taxon>
        <taxon>Bactrocera</taxon>
    </lineage>
</organism>
<keyword evidence="1" id="KW-0175">Coiled coil</keyword>
<name>A0A0K8W0F1_BACLA</name>